<feature type="domain" description="Carrier" evidence="3">
    <location>
        <begin position="556"/>
        <end position="634"/>
    </location>
</feature>
<dbReference type="SUPFAM" id="SSF56801">
    <property type="entry name" value="Acetyl-CoA synthetase-like"/>
    <property type="match status" value="1"/>
</dbReference>
<protein>
    <recommendedName>
        <fullName evidence="3">Carrier domain-containing protein</fullName>
    </recommendedName>
</protein>
<feature type="domain" description="Carrier" evidence="3">
    <location>
        <begin position="638"/>
        <end position="715"/>
    </location>
</feature>
<reference evidence="4 5" key="1">
    <citation type="submission" date="2009-08" db="EMBL/GenBank/DDBJ databases">
        <title>The Genome Sequence of Spizellomyces punctatus strain DAOM BR117.</title>
        <authorList>
            <consortium name="The Broad Institute Genome Sequencing Platform"/>
            <person name="Russ C."/>
            <person name="Cuomo C."/>
            <person name="Shea T."/>
            <person name="Young S.K."/>
            <person name="Zeng Q."/>
            <person name="Koehrsen M."/>
            <person name="Haas B."/>
            <person name="Borodovsky M."/>
            <person name="Guigo R."/>
            <person name="Alvarado L."/>
            <person name="Berlin A."/>
            <person name="Bochicchio J."/>
            <person name="Borenstein D."/>
            <person name="Chapman S."/>
            <person name="Chen Z."/>
            <person name="Engels R."/>
            <person name="Freedman E."/>
            <person name="Gellesch M."/>
            <person name="Goldberg J."/>
            <person name="Griggs A."/>
            <person name="Gujja S."/>
            <person name="Heiman D."/>
            <person name="Hepburn T."/>
            <person name="Howarth C."/>
            <person name="Jen D."/>
            <person name="Larson L."/>
            <person name="Lewis B."/>
            <person name="Mehta T."/>
            <person name="Park D."/>
            <person name="Pearson M."/>
            <person name="Roberts A."/>
            <person name="Saif S."/>
            <person name="Shenoy N."/>
            <person name="Sisk P."/>
            <person name="Stolte C."/>
            <person name="Sykes S."/>
            <person name="Thomson T."/>
            <person name="Walk T."/>
            <person name="White J."/>
            <person name="Yandava C."/>
            <person name="Burger G."/>
            <person name="Gray M.W."/>
            <person name="Holland P.W.H."/>
            <person name="King N."/>
            <person name="Lang F.B.F."/>
            <person name="Roger A.J."/>
            <person name="Ruiz-Trillo I."/>
            <person name="Lander E."/>
            <person name="Nusbaum C."/>
        </authorList>
    </citation>
    <scope>NUCLEOTIDE SEQUENCE [LARGE SCALE GENOMIC DNA]</scope>
    <source>
        <strain evidence="4 5">DAOM BR117</strain>
    </source>
</reference>
<dbReference type="Pfam" id="PF07993">
    <property type="entry name" value="NAD_binding_4"/>
    <property type="match status" value="1"/>
</dbReference>
<organism evidence="4 5">
    <name type="scientific">Spizellomyces punctatus (strain DAOM BR117)</name>
    <dbReference type="NCBI Taxonomy" id="645134"/>
    <lineage>
        <taxon>Eukaryota</taxon>
        <taxon>Fungi</taxon>
        <taxon>Fungi incertae sedis</taxon>
        <taxon>Chytridiomycota</taxon>
        <taxon>Chytridiomycota incertae sedis</taxon>
        <taxon>Chytridiomycetes</taxon>
        <taxon>Spizellomycetales</taxon>
        <taxon>Spizellomycetaceae</taxon>
        <taxon>Spizellomyces</taxon>
    </lineage>
</organism>
<dbReference type="Gene3D" id="1.10.1200.10">
    <property type="entry name" value="ACP-like"/>
    <property type="match status" value="2"/>
</dbReference>
<dbReference type="SUPFAM" id="SSF51735">
    <property type="entry name" value="NAD(P)-binding Rossmann-fold domains"/>
    <property type="match status" value="1"/>
</dbReference>
<evidence type="ECO:0000313" key="4">
    <source>
        <dbReference type="EMBL" id="KNC95890.1"/>
    </source>
</evidence>
<proteinExistence type="predicted"/>
<dbReference type="InterPro" id="IPR000873">
    <property type="entry name" value="AMP-dep_synth/lig_dom"/>
</dbReference>
<dbReference type="InterPro" id="IPR036291">
    <property type="entry name" value="NAD(P)-bd_dom_sf"/>
</dbReference>
<dbReference type="AlphaFoldDB" id="A0A0L0H351"/>
<dbReference type="Pfam" id="PF00501">
    <property type="entry name" value="AMP-binding"/>
    <property type="match status" value="1"/>
</dbReference>
<evidence type="ECO:0000256" key="1">
    <source>
        <dbReference type="ARBA" id="ARBA00022450"/>
    </source>
</evidence>
<dbReference type="RefSeq" id="XP_016603930.1">
    <property type="nucleotide sequence ID" value="XM_016756799.1"/>
</dbReference>
<dbReference type="SUPFAM" id="SSF47336">
    <property type="entry name" value="ACP-like"/>
    <property type="match status" value="2"/>
</dbReference>
<dbReference type="InterPro" id="IPR042099">
    <property type="entry name" value="ANL_N_sf"/>
</dbReference>
<dbReference type="InterPro" id="IPR013120">
    <property type="entry name" value="FAR_NAD-bd"/>
</dbReference>
<dbReference type="OrthoDB" id="429813at2759"/>
<dbReference type="Proteomes" id="UP000053201">
    <property type="component" value="Unassembled WGS sequence"/>
</dbReference>
<dbReference type="STRING" id="645134.A0A0L0H351"/>
<evidence type="ECO:0000313" key="5">
    <source>
        <dbReference type="Proteomes" id="UP000053201"/>
    </source>
</evidence>
<dbReference type="OMA" id="EMAIANC"/>
<gene>
    <name evidence="4" type="ORF">SPPG_08651</name>
</gene>
<keyword evidence="5" id="KW-1185">Reference proteome</keyword>
<evidence type="ECO:0000259" key="3">
    <source>
        <dbReference type="PROSITE" id="PS50075"/>
    </source>
</evidence>
<dbReference type="InterPro" id="IPR036736">
    <property type="entry name" value="ACP-like_sf"/>
</dbReference>
<name>A0A0L0H351_SPIPD</name>
<dbReference type="PROSITE" id="PS00012">
    <property type="entry name" value="PHOSPHOPANTETHEINE"/>
    <property type="match status" value="2"/>
</dbReference>
<dbReference type="InterPro" id="IPR009081">
    <property type="entry name" value="PP-bd_ACP"/>
</dbReference>
<dbReference type="EMBL" id="KQ257473">
    <property type="protein sequence ID" value="KNC95890.1"/>
    <property type="molecule type" value="Genomic_DNA"/>
</dbReference>
<dbReference type="eggNOG" id="KOG1178">
    <property type="taxonomic scope" value="Eukaryota"/>
</dbReference>
<keyword evidence="1" id="KW-0596">Phosphopantetheine</keyword>
<dbReference type="VEuPathDB" id="FungiDB:SPPG_08651"/>
<dbReference type="PANTHER" id="PTHR43439:SF2">
    <property type="entry name" value="ENZYME, PUTATIVE (JCVI)-RELATED"/>
    <property type="match status" value="1"/>
</dbReference>
<dbReference type="InterPro" id="IPR020806">
    <property type="entry name" value="PKS_PP-bd"/>
</dbReference>
<dbReference type="GO" id="GO:0031177">
    <property type="term" value="F:phosphopantetheine binding"/>
    <property type="evidence" value="ECO:0007669"/>
    <property type="project" value="InterPro"/>
</dbReference>
<dbReference type="Gene3D" id="3.40.50.12780">
    <property type="entry name" value="N-terminal domain of ligase-like"/>
    <property type="match status" value="1"/>
</dbReference>
<keyword evidence="2" id="KW-0597">Phosphoprotein</keyword>
<dbReference type="SMART" id="SM00823">
    <property type="entry name" value="PKS_PP"/>
    <property type="match status" value="2"/>
</dbReference>
<dbReference type="Pfam" id="PF23562">
    <property type="entry name" value="AMP-binding_C_3"/>
    <property type="match status" value="1"/>
</dbReference>
<dbReference type="InterPro" id="IPR051414">
    <property type="entry name" value="Adenylate-forming_Reductase"/>
</dbReference>
<dbReference type="PROSITE" id="PS50075">
    <property type="entry name" value="CARRIER"/>
    <property type="match status" value="2"/>
</dbReference>
<dbReference type="InParanoid" id="A0A0L0H351"/>
<sequence>MLGGDQTSNGGSVIRSLEQIFQRNPDDPYILYPDATRTGHCSLDGHQIINAVRYGAEKYQGAVGPARETDRVVAYLSSSHVSYFINLLSLMTNDYVPLLLSPRNATAGMVDLIQRSKAVALVYEPGQSHIVQQLRKDLPELKMVEAIQFEELLRDEKNEWMKEDGSVGFGIKQSVGATDNLADRVTLAMHSSGSTAFPKLRYWTNRSMMANPNDRGFDDTSRRQRTFLPAPLFHALGIWVGLSTLRASGAIILASFPFSPAALLDAVQKTNPTKIVLPPSLLEDFVGYLDTTAPERWSILSSLDSILVGGAPCPQEIGDRVVERGIGLRSIYGSTEAGVLLGPEPGSKEWNVLRPIIDEQHIKWQVVNKERGIYRMFVRTSVVGFAKGVTDEEWYDTNDLFKQVRPGFWMYRGRGDDILVHITGEKTNPVPMELSLRTHPLIHEAVILGQDRFQTCAFILLDRQEILKYSPLEVMDQVYRAVEDANELAPQHSRLIKELVEVLPFGHADFPRTESKGNVIRRRAAVMLKEREQKLYERYEKGLSEQGPKQALGAQGDLTDFIVQAAAKIMGRDATTLTDPQDQRTSLFALGLDSLGATQLRNELARVVNNDLPRDIVFSYSSIHDLASYLSSVRNEPTSLTDLRRAIRDEVAAILKKTMDTSMDDVSFFEIGLDSLGATTLSNRLAKILGKDIKRDIIFDHSTVSGLASALSGTTGDDNVASTKQLTKAQDLLKKYISRISTLTPLPADTSQPDRRRILLTGSTGALGTELLASLLALPNVDKIYCLHRGSNDLQRESKSFASRLGDASILEQAEAEGRVHGVAANLEEDRLGVGDETYKLLEDVTDILHVGWPVNWSFPVEAFDGTLNGTRFFL</sequence>
<dbReference type="Pfam" id="PF00550">
    <property type="entry name" value="PP-binding"/>
    <property type="match status" value="2"/>
</dbReference>
<dbReference type="Gene3D" id="3.40.50.720">
    <property type="entry name" value="NAD(P)-binding Rossmann-like Domain"/>
    <property type="match status" value="1"/>
</dbReference>
<dbReference type="InterPro" id="IPR006162">
    <property type="entry name" value="Ppantetheine_attach_site"/>
</dbReference>
<accession>A0A0L0H351</accession>
<dbReference type="GeneID" id="27691798"/>
<dbReference type="eggNOG" id="KOG1177">
    <property type="taxonomic scope" value="Eukaryota"/>
</dbReference>
<dbReference type="PANTHER" id="PTHR43439">
    <property type="entry name" value="PHENYLACETATE-COENZYME A LIGASE"/>
    <property type="match status" value="1"/>
</dbReference>
<evidence type="ECO:0000256" key="2">
    <source>
        <dbReference type="ARBA" id="ARBA00022553"/>
    </source>
</evidence>